<dbReference type="EMBL" id="JADNRY010000036">
    <property type="protein sequence ID" value="KAF9070924.1"/>
    <property type="molecule type" value="Genomic_DNA"/>
</dbReference>
<gene>
    <name evidence="1" type="ORF">BDP27DRAFT_1362167</name>
</gene>
<dbReference type="AlphaFoldDB" id="A0A9P5U9G3"/>
<evidence type="ECO:0000313" key="2">
    <source>
        <dbReference type="Proteomes" id="UP000772434"/>
    </source>
</evidence>
<dbReference type="Proteomes" id="UP000772434">
    <property type="component" value="Unassembled WGS sequence"/>
</dbReference>
<protein>
    <submittedName>
        <fullName evidence="1">Uncharacterized protein</fullName>
    </submittedName>
</protein>
<organism evidence="1 2">
    <name type="scientific">Rhodocollybia butyracea</name>
    <dbReference type="NCBI Taxonomy" id="206335"/>
    <lineage>
        <taxon>Eukaryota</taxon>
        <taxon>Fungi</taxon>
        <taxon>Dikarya</taxon>
        <taxon>Basidiomycota</taxon>
        <taxon>Agaricomycotina</taxon>
        <taxon>Agaricomycetes</taxon>
        <taxon>Agaricomycetidae</taxon>
        <taxon>Agaricales</taxon>
        <taxon>Marasmiineae</taxon>
        <taxon>Omphalotaceae</taxon>
        <taxon>Rhodocollybia</taxon>
    </lineage>
</organism>
<comment type="caution">
    <text evidence="1">The sequence shown here is derived from an EMBL/GenBank/DDBJ whole genome shotgun (WGS) entry which is preliminary data.</text>
</comment>
<reference evidence="1" key="1">
    <citation type="submission" date="2020-11" db="EMBL/GenBank/DDBJ databases">
        <authorList>
            <consortium name="DOE Joint Genome Institute"/>
            <person name="Ahrendt S."/>
            <person name="Riley R."/>
            <person name="Andreopoulos W."/>
            <person name="Labutti K."/>
            <person name="Pangilinan J."/>
            <person name="Ruiz-Duenas F.J."/>
            <person name="Barrasa J.M."/>
            <person name="Sanchez-Garcia M."/>
            <person name="Camarero S."/>
            <person name="Miyauchi S."/>
            <person name="Serrano A."/>
            <person name="Linde D."/>
            <person name="Babiker R."/>
            <person name="Drula E."/>
            <person name="Ayuso-Fernandez I."/>
            <person name="Pacheco R."/>
            <person name="Padilla G."/>
            <person name="Ferreira P."/>
            <person name="Barriuso J."/>
            <person name="Kellner H."/>
            <person name="Castanera R."/>
            <person name="Alfaro M."/>
            <person name="Ramirez L."/>
            <person name="Pisabarro A.G."/>
            <person name="Kuo A."/>
            <person name="Tritt A."/>
            <person name="Lipzen A."/>
            <person name="He G."/>
            <person name="Yan M."/>
            <person name="Ng V."/>
            <person name="Cullen D."/>
            <person name="Martin F."/>
            <person name="Rosso M.-N."/>
            <person name="Henrissat B."/>
            <person name="Hibbett D."/>
            <person name="Martinez A.T."/>
            <person name="Grigoriev I.V."/>
        </authorList>
    </citation>
    <scope>NUCLEOTIDE SEQUENCE</scope>
    <source>
        <strain evidence="1">AH 40177</strain>
    </source>
</reference>
<name>A0A9P5U9G3_9AGAR</name>
<sequence length="186" mass="21407">MEALYLLRWINTVWRKECTALIICALEVQPQRRLMQEAQEQKVGTSESHMPSALTFLNMGKRFFQIWARSTLIGRKFPRETGHKDEPSLHSGLVTVNVKTIVTAVRVFNHGRVIEMVEEELPISSRPALINARRKTVLLMRKTDYWMVNKVGGSRSQYVKTPPPLARSSFMYTRGNPQFDPEGHPI</sequence>
<keyword evidence="2" id="KW-1185">Reference proteome</keyword>
<proteinExistence type="predicted"/>
<accession>A0A9P5U9G3</accession>
<evidence type="ECO:0000313" key="1">
    <source>
        <dbReference type="EMBL" id="KAF9070924.1"/>
    </source>
</evidence>